<dbReference type="AlphaFoldDB" id="A0A2J6TVD7"/>
<evidence type="ECO:0000313" key="2">
    <source>
        <dbReference type="EMBL" id="PMD66989.1"/>
    </source>
</evidence>
<dbReference type="GeneID" id="36580072"/>
<evidence type="ECO:0000313" key="3">
    <source>
        <dbReference type="Proteomes" id="UP000235371"/>
    </source>
</evidence>
<proteinExistence type="predicted"/>
<keyword evidence="3" id="KW-1185">Reference proteome</keyword>
<organism evidence="2 3">
    <name type="scientific">Hyaloscypha bicolor E</name>
    <dbReference type="NCBI Taxonomy" id="1095630"/>
    <lineage>
        <taxon>Eukaryota</taxon>
        <taxon>Fungi</taxon>
        <taxon>Dikarya</taxon>
        <taxon>Ascomycota</taxon>
        <taxon>Pezizomycotina</taxon>
        <taxon>Leotiomycetes</taxon>
        <taxon>Helotiales</taxon>
        <taxon>Hyaloscyphaceae</taxon>
        <taxon>Hyaloscypha</taxon>
        <taxon>Hyaloscypha bicolor</taxon>
    </lineage>
</organism>
<dbReference type="Proteomes" id="UP000235371">
    <property type="component" value="Unassembled WGS sequence"/>
</dbReference>
<dbReference type="EMBL" id="KZ613740">
    <property type="protein sequence ID" value="PMD66989.1"/>
    <property type="molecule type" value="Genomic_DNA"/>
</dbReference>
<dbReference type="RefSeq" id="XP_024743893.1">
    <property type="nucleotide sequence ID" value="XM_024871990.1"/>
</dbReference>
<feature type="region of interest" description="Disordered" evidence="1">
    <location>
        <begin position="360"/>
        <end position="516"/>
    </location>
</feature>
<dbReference type="OrthoDB" id="10347638at2759"/>
<feature type="region of interest" description="Disordered" evidence="1">
    <location>
        <begin position="1"/>
        <end position="84"/>
    </location>
</feature>
<feature type="compositionally biased region" description="Basic and acidic residues" evidence="1">
    <location>
        <begin position="30"/>
        <end position="42"/>
    </location>
</feature>
<protein>
    <submittedName>
        <fullName evidence="2">Uncharacterized protein</fullName>
    </submittedName>
</protein>
<feature type="compositionally biased region" description="Polar residues" evidence="1">
    <location>
        <begin position="399"/>
        <end position="439"/>
    </location>
</feature>
<dbReference type="InParanoid" id="A0A2J6TVD7"/>
<feature type="compositionally biased region" description="Low complexity" evidence="1">
    <location>
        <begin position="446"/>
        <end position="457"/>
    </location>
</feature>
<feature type="compositionally biased region" description="Polar residues" evidence="1">
    <location>
        <begin position="360"/>
        <end position="375"/>
    </location>
</feature>
<reference evidence="2 3" key="1">
    <citation type="submission" date="2016-04" db="EMBL/GenBank/DDBJ databases">
        <title>A degradative enzymes factory behind the ericoid mycorrhizal symbiosis.</title>
        <authorList>
            <consortium name="DOE Joint Genome Institute"/>
            <person name="Martino E."/>
            <person name="Morin E."/>
            <person name="Grelet G."/>
            <person name="Kuo A."/>
            <person name="Kohler A."/>
            <person name="Daghino S."/>
            <person name="Barry K."/>
            <person name="Choi C."/>
            <person name="Cichocki N."/>
            <person name="Clum A."/>
            <person name="Copeland A."/>
            <person name="Hainaut M."/>
            <person name="Haridas S."/>
            <person name="Labutti K."/>
            <person name="Lindquist E."/>
            <person name="Lipzen A."/>
            <person name="Khouja H.-R."/>
            <person name="Murat C."/>
            <person name="Ohm R."/>
            <person name="Olson A."/>
            <person name="Spatafora J."/>
            <person name="Veneault-Fourrey C."/>
            <person name="Henrissat B."/>
            <person name="Grigoriev I."/>
            <person name="Martin F."/>
            <person name="Perotto S."/>
        </authorList>
    </citation>
    <scope>NUCLEOTIDE SEQUENCE [LARGE SCALE GENOMIC DNA]</scope>
    <source>
        <strain evidence="2 3">E</strain>
    </source>
</reference>
<evidence type="ECO:0000256" key="1">
    <source>
        <dbReference type="SAM" id="MobiDB-lite"/>
    </source>
</evidence>
<sequence>MAPPPPTPLPGTTMKFNDARRRSSVASTISHREAEANDRVEGFVRSNIADVAGPSASPTRQTRAADPQYSPKKIPEDAAAGPSASMALDSTLAEFDPGKGTMPAATLASLSALPNRGIETIPVQCLVFINESFPNVEQPDSYEVDILVPVAFRARAGAPPVEMLTEPDETDRQALMNELHRHNVEFFQRKMRNCCWCRKPAQEFHPHFKAMYQFNLAHKDREMLAFRPMCHVIPVCGERCLDELQEKYYSRRIYPSPVFDSCFEKIFGRYHEFQRSVNTTRTAIFEMVPYHLQMTLNWCGICRDRWSFKKADQKRQFQLHRRLHCRGLSTVRGKGRSRAVAGASAQTSSAQLNVGLVPRQTASGDTISGPASPSSPEVFETADGSNICEPGSSADAIAQNGTSRAQDQTQGTTRSHEVATSVTPASETPQQDGALQSTESTRDRTPQGSQSPNSSSSLTEVPPSPEGPLAVVVTGINPWGPGEPWVAPLPHPPQPGDGNNDDDNGDKPSPSPRTGFWHRFACWRRNRA</sequence>
<accession>A0A2J6TVD7</accession>
<name>A0A2J6TVD7_9HELO</name>
<gene>
    <name evidence="2" type="ORF">K444DRAFT_3365</name>
</gene>